<keyword evidence="1" id="KW-0472">Membrane</keyword>
<dbReference type="Proteomes" id="UP001623290">
    <property type="component" value="Chromosome"/>
</dbReference>
<name>A0ABZ1DYG8_9RHOB</name>
<keyword evidence="4" id="KW-1185">Reference proteome</keyword>
<keyword evidence="1" id="KW-1133">Transmembrane helix</keyword>
<feature type="domain" description="DUF1206" evidence="2">
    <location>
        <begin position="102"/>
        <end position="167"/>
    </location>
</feature>
<evidence type="ECO:0000259" key="2">
    <source>
        <dbReference type="Pfam" id="PF06724"/>
    </source>
</evidence>
<protein>
    <submittedName>
        <fullName evidence="3">DUF1206 domain-containing protein</fullName>
    </submittedName>
</protein>
<feature type="transmembrane region" description="Helical" evidence="1">
    <location>
        <begin position="232"/>
        <end position="257"/>
    </location>
</feature>
<organism evidence="3 4">
    <name type="scientific">Thioclava litoralis</name>
    <dbReference type="NCBI Taxonomy" id="3076557"/>
    <lineage>
        <taxon>Bacteria</taxon>
        <taxon>Pseudomonadati</taxon>
        <taxon>Pseudomonadota</taxon>
        <taxon>Alphaproteobacteria</taxon>
        <taxon>Rhodobacterales</taxon>
        <taxon>Paracoccaceae</taxon>
        <taxon>Thioclava</taxon>
    </lineage>
</organism>
<evidence type="ECO:0000313" key="4">
    <source>
        <dbReference type="Proteomes" id="UP001623290"/>
    </source>
</evidence>
<dbReference type="EMBL" id="CP135443">
    <property type="protein sequence ID" value="WRY33281.1"/>
    <property type="molecule type" value="Genomic_DNA"/>
</dbReference>
<feature type="domain" description="DUF1206" evidence="2">
    <location>
        <begin position="20"/>
        <end position="86"/>
    </location>
</feature>
<feature type="transmembrane region" description="Helical" evidence="1">
    <location>
        <begin position="61"/>
        <end position="80"/>
    </location>
</feature>
<dbReference type="InterPro" id="IPR009597">
    <property type="entry name" value="DUF1206"/>
</dbReference>
<dbReference type="Pfam" id="PF06724">
    <property type="entry name" value="DUF1206"/>
    <property type="match status" value="3"/>
</dbReference>
<evidence type="ECO:0000256" key="1">
    <source>
        <dbReference type="SAM" id="Phobius"/>
    </source>
</evidence>
<reference evidence="3 4" key="1">
    <citation type="submission" date="2023-09" db="EMBL/GenBank/DDBJ databases">
        <title>Thioclava shenzhenensis sp. nov., a multidrug resistant bacteria-antagonizing species isolated from coastal seawater.</title>
        <authorList>
            <person name="Long M."/>
        </authorList>
    </citation>
    <scope>NUCLEOTIDE SEQUENCE [LARGE SCALE GENOMIC DNA]</scope>
    <source>
        <strain evidence="3 4">FTW29</strain>
    </source>
</reference>
<feature type="transmembrane region" description="Helical" evidence="1">
    <location>
        <begin position="101"/>
        <end position="122"/>
    </location>
</feature>
<feature type="transmembrane region" description="Helical" evidence="1">
    <location>
        <begin position="22"/>
        <end position="41"/>
    </location>
</feature>
<gene>
    <name evidence="3" type="ORF">RPE78_11395</name>
</gene>
<feature type="domain" description="DUF1206" evidence="2">
    <location>
        <begin position="189"/>
        <end position="258"/>
    </location>
</feature>
<evidence type="ECO:0000313" key="3">
    <source>
        <dbReference type="EMBL" id="WRY33281.1"/>
    </source>
</evidence>
<accession>A0ABZ1DYG8</accession>
<keyword evidence="1" id="KW-0812">Transmembrane</keyword>
<proteinExistence type="predicted"/>
<dbReference type="RefSeq" id="WP_406720612.1">
    <property type="nucleotide sequence ID" value="NZ_CP135443.1"/>
</dbReference>
<sequence>MAGSTHNPDDFAWAVPVMRAGYAGRGLVYLAVGVTSIWSLLQGGEAEGTQEALRHLKGAGGSVVLILIALGMLAYAVWRVTDAIWDLEAYGAEIKGLAARCGLAISGVIHLGLGGVAVTALMARLQSDGSAQLVTQVMQLPFGRLAVGAVGFAVIGAGGYYVTKGAKASYRQRLRANAVTEKANVILQLGLLAQAAILSVAGGLIIYAAYAYAPEAAGGMDRAFEWMRAHPYGRMICGAVSAGLLGFALFCFVNALYRIVPRATETDVETLARKLKAKAAGD</sequence>
<feature type="transmembrane region" description="Helical" evidence="1">
    <location>
        <begin position="142"/>
        <end position="162"/>
    </location>
</feature>
<feature type="transmembrane region" description="Helical" evidence="1">
    <location>
        <begin position="183"/>
        <end position="212"/>
    </location>
</feature>